<dbReference type="OrthoDB" id="5243844at2759"/>
<dbReference type="Proteomes" id="UP000803844">
    <property type="component" value="Unassembled WGS sequence"/>
</dbReference>
<accession>A0A9P5CQR6</accession>
<dbReference type="AlphaFoldDB" id="A0A9P5CQR6"/>
<dbReference type="RefSeq" id="XP_040777316.1">
    <property type="nucleotide sequence ID" value="XM_040920488.1"/>
</dbReference>
<evidence type="ECO:0000313" key="3">
    <source>
        <dbReference type="EMBL" id="KAF3766355.1"/>
    </source>
</evidence>
<sequence length="274" mass="31673">MLMDFNSIPTSKDARQPRSDHRRTRLQTVLGGYADQQRRDDLGSRVEEKTDLQRQRIWALWLDFFHRIMDDIIDPAQIWIDLCLCKPEAQDYCQLFLHNYAEEGTEYMVSLNDEGFDEVPTVASAKTVLDAWRDLIVHADKTILRDKRAEDPARAAQWTLRLPVKDTGRANGSPLSQISRWIAEDLAPQQGLSLTQTFEKREATSDDVLLILSTLWGRSRDIILEPRLRISFHGILLLSAMGGFRIGVVKDLKYRQCYCYIWLCSFLIVLRSSI</sequence>
<dbReference type="GeneID" id="63837617"/>
<gene>
    <name evidence="3" type="ORF">M406DRAFT_330180</name>
</gene>
<feature type="transmembrane region" description="Helical" evidence="2">
    <location>
        <begin position="228"/>
        <end position="246"/>
    </location>
</feature>
<protein>
    <submittedName>
        <fullName evidence="3">Uncharacterized protein</fullName>
    </submittedName>
</protein>
<feature type="region of interest" description="Disordered" evidence="1">
    <location>
        <begin position="1"/>
        <end position="22"/>
    </location>
</feature>
<comment type="caution">
    <text evidence="3">The sequence shown here is derived from an EMBL/GenBank/DDBJ whole genome shotgun (WGS) entry which is preliminary data.</text>
</comment>
<evidence type="ECO:0000313" key="4">
    <source>
        <dbReference type="Proteomes" id="UP000803844"/>
    </source>
</evidence>
<proteinExistence type="predicted"/>
<keyword evidence="2" id="KW-0472">Membrane</keyword>
<evidence type="ECO:0000256" key="1">
    <source>
        <dbReference type="SAM" id="MobiDB-lite"/>
    </source>
</evidence>
<organism evidence="3 4">
    <name type="scientific">Cryphonectria parasitica (strain ATCC 38755 / EP155)</name>
    <dbReference type="NCBI Taxonomy" id="660469"/>
    <lineage>
        <taxon>Eukaryota</taxon>
        <taxon>Fungi</taxon>
        <taxon>Dikarya</taxon>
        <taxon>Ascomycota</taxon>
        <taxon>Pezizomycotina</taxon>
        <taxon>Sordariomycetes</taxon>
        <taxon>Sordariomycetidae</taxon>
        <taxon>Diaporthales</taxon>
        <taxon>Cryphonectriaceae</taxon>
        <taxon>Cryphonectria-Endothia species complex</taxon>
        <taxon>Cryphonectria</taxon>
    </lineage>
</organism>
<keyword evidence="4" id="KW-1185">Reference proteome</keyword>
<keyword evidence="2" id="KW-0812">Transmembrane</keyword>
<evidence type="ECO:0000256" key="2">
    <source>
        <dbReference type="SAM" id="Phobius"/>
    </source>
</evidence>
<keyword evidence="2" id="KW-1133">Transmembrane helix</keyword>
<reference evidence="3" key="1">
    <citation type="journal article" date="2020" name="Phytopathology">
        <title>Genome sequence of the chestnut blight fungus Cryphonectria parasitica EP155: A fundamental resource for an archetypical invasive plant pathogen.</title>
        <authorList>
            <person name="Crouch J.A."/>
            <person name="Dawe A."/>
            <person name="Aerts A."/>
            <person name="Barry K."/>
            <person name="Churchill A.C.L."/>
            <person name="Grimwood J."/>
            <person name="Hillman B."/>
            <person name="Milgroom M.G."/>
            <person name="Pangilinan J."/>
            <person name="Smith M."/>
            <person name="Salamov A."/>
            <person name="Schmutz J."/>
            <person name="Yadav J."/>
            <person name="Grigoriev I.V."/>
            <person name="Nuss D."/>
        </authorList>
    </citation>
    <scope>NUCLEOTIDE SEQUENCE</scope>
    <source>
        <strain evidence="3">EP155</strain>
    </source>
</reference>
<dbReference type="EMBL" id="MU032347">
    <property type="protein sequence ID" value="KAF3766355.1"/>
    <property type="molecule type" value="Genomic_DNA"/>
</dbReference>
<name>A0A9P5CQR6_CRYP1</name>